<keyword evidence="2" id="KW-1185">Reference proteome</keyword>
<accession>A0A0C3NGE0</accession>
<proteinExistence type="predicted"/>
<evidence type="ECO:0000313" key="1">
    <source>
        <dbReference type="EMBL" id="KIN94805.1"/>
    </source>
</evidence>
<evidence type="ECO:0000313" key="2">
    <source>
        <dbReference type="Proteomes" id="UP000054217"/>
    </source>
</evidence>
<organism evidence="1 2">
    <name type="scientific">Pisolithus tinctorius Marx 270</name>
    <dbReference type="NCBI Taxonomy" id="870435"/>
    <lineage>
        <taxon>Eukaryota</taxon>
        <taxon>Fungi</taxon>
        <taxon>Dikarya</taxon>
        <taxon>Basidiomycota</taxon>
        <taxon>Agaricomycotina</taxon>
        <taxon>Agaricomycetes</taxon>
        <taxon>Agaricomycetidae</taxon>
        <taxon>Boletales</taxon>
        <taxon>Sclerodermatineae</taxon>
        <taxon>Pisolithaceae</taxon>
        <taxon>Pisolithus</taxon>
    </lineage>
</organism>
<dbReference type="Proteomes" id="UP000054217">
    <property type="component" value="Unassembled WGS sequence"/>
</dbReference>
<name>A0A0C3NGE0_PISTI</name>
<dbReference type="OrthoDB" id="3187908at2759"/>
<gene>
    <name evidence="1" type="ORF">M404DRAFT_34697</name>
</gene>
<dbReference type="EMBL" id="KN832085">
    <property type="protein sequence ID" value="KIN94805.1"/>
    <property type="molecule type" value="Genomic_DNA"/>
</dbReference>
<dbReference type="HOGENOM" id="CLU_1595207_0_0_1"/>
<reference evidence="1 2" key="1">
    <citation type="submission" date="2014-04" db="EMBL/GenBank/DDBJ databases">
        <authorList>
            <consortium name="DOE Joint Genome Institute"/>
            <person name="Kuo A."/>
            <person name="Kohler A."/>
            <person name="Costa M.D."/>
            <person name="Nagy L.G."/>
            <person name="Floudas D."/>
            <person name="Copeland A."/>
            <person name="Barry K.W."/>
            <person name="Cichocki N."/>
            <person name="Veneault-Fourrey C."/>
            <person name="LaButti K."/>
            <person name="Lindquist E.A."/>
            <person name="Lipzen A."/>
            <person name="Lundell T."/>
            <person name="Morin E."/>
            <person name="Murat C."/>
            <person name="Sun H."/>
            <person name="Tunlid A."/>
            <person name="Henrissat B."/>
            <person name="Grigoriev I.V."/>
            <person name="Hibbett D.S."/>
            <person name="Martin F."/>
            <person name="Nordberg H.P."/>
            <person name="Cantor M.N."/>
            <person name="Hua S.X."/>
        </authorList>
    </citation>
    <scope>NUCLEOTIDE SEQUENCE [LARGE SCALE GENOMIC DNA]</scope>
    <source>
        <strain evidence="1 2">Marx 270</strain>
    </source>
</reference>
<reference evidence="2" key="2">
    <citation type="submission" date="2015-01" db="EMBL/GenBank/DDBJ databases">
        <title>Evolutionary Origins and Diversification of the Mycorrhizal Mutualists.</title>
        <authorList>
            <consortium name="DOE Joint Genome Institute"/>
            <consortium name="Mycorrhizal Genomics Consortium"/>
            <person name="Kohler A."/>
            <person name="Kuo A."/>
            <person name="Nagy L.G."/>
            <person name="Floudas D."/>
            <person name="Copeland A."/>
            <person name="Barry K.W."/>
            <person name="Cichocki N."/>
            <person name="Veneault-Fourrey C."/>
            <person name="LaButti K."/>
            <person name="Lindquist E.A."/>
            <person name="Lipzen A."/>
            <person name="Lundell T."/>
            <person name="Morin E."/>
            <person name="Murat C."/>
            <person name="Riley R."/>
            <person name="Ohm R."/>
            <person name="Sun H."/>
            <person name="Tunlid A."/>
            <person name="Henrissat B."/>
            <person name="Grigoriev I.V."/>
            <person name="Hibbett D.S."/>
            <person name="Martin F."/>
        </authorList>
    </citation>
    <scope>NUCLEOTIDE SEQUENCE [LARGE SCALE GENOMIC DNA]</scope>
    <source>
        <strain evidence="2">Marx 270</strain>
    </source>
</reference>
<dbReference type="InParanoid" id="A0A0C3NGE0"/>
<dbReference type="AlphaFoldDB" id="A0A0C3NGE0"/>
<sequence length="167" mass="18570">MSSELVFTHHTWAKNATAHPGQIILDAHNNQHTKAEKAVDDKQLREERAAKDQAEKEGIACLTDMELAIEATQAVLKLESMKCKADDMDVISNSEQEDVSTWNNADANEPNLVDVDEVMIPSTFKNTKLRITSSTSVGITHITTQLPPKKIRMHDPMTHNMGHIAES</sequence>
<protein>
    <submittedName>
        <fullName evidence="1">Uncharacterized protein</fullName>
    </submittedName>
</protein>